<feature type="compositionally biased region" description="Basic residues" evidence="1">
    <location>
        <begin position="1"/>
        <end position="19"/>
    </location>
</feature>
<dbReference type="EMBL" id="JAPQKL010000002">
    <property type="protein sequence ID" value="KAJ5142993.1"/>
    <property type="molecule type" value="Genomic_DNA"/>
</dbReference>
<sequence length="130" mass="14797">MKRHWRVTHGRSGASRKGRPRNDLTDANGHKFDELTSKVAYQQVLAQDTGSHYVLIENYELPDPAAEVAREAGQRQAGLNILQTLYQQHKQPVSVEHPPMVSSHWPASVVVTGCLCCWYNVWSMFNPAWR</sequence>
<comment type="caution">
    <text evidence="2">The sequence shown here is derived from an EMBL/GenBank/DDBJ whole genome shotgun (WGS) entry which is preliminary data.</text>
</comment>
<dbReference type="GeneID" id="81401694"/>
<evidence type="ECO:0000256" key="1">
    <source>
        <dbReference type="SAM" id="MobiDB-lite"/>
    </source>
</evidence>
<organism evidence="2 3">
    <name type="scientific">Penicillium bovifimosum</name>
    <dbReference type="NCBI Taxonomy" id="126998"/>
    <lineage>
        <taxon>Eukaryota</taxon>
        <taxon>Fungi</taxon>
        <taxon>Dikarya</taxon>
        <taxon>Ascomycota</taxon>
        <taxon>Pezizomycotina</taxon>
        <taxon>Eurotiomycetes</taxon>
        <taxon>Eurotiomycetidae</taxon>
        <taxon>Eurotiales</taxon>
        <taxon>Aspergillaceae</taxon>
        <taxon>Penicillium</taxon>
    </lineage>
</organism>
<evidence type="ECO:0000313" key="3">
    <source>
        <dbReference type="Proteomes" id="UP001149079"/>
    </source>
</evidence>
<feature type="compositionally biased region" description="Basic and acidic residues" evidence="1">
    <location>
        <begin position="20"/>
        <end position="29"/>
    </location>
</feature>
<protein>
    <submittedName>
        <fullName evidence="2">Uncharacterized protein</fullName>
    </submittedName>
</protein>
<keyword evidence="3" id="KW-1185">Reference proteome</keyword>
<gene>
    <name evidence="2" type="ORF">N7515_001780</name>
</gene>
<reference evidence="2" key="2">
    <citation type="journal article" date="2023" name="IMA Fungus">
        <title>Comparative genomic study of the Penicillium genus elucidates a diverse pangenome and 15 lateral gene transfer events.</title>
        <authorList>
            <person name="Petersen C."/>
            <person name="Sorensen T."/>
            <person name="Nielsen M.R."/>
            <person name="Sondergaard T.E."/>
            <person name="Sorensen J.L."/>
            <person name="Fitzpatrick D.A."/>
            <person name="Frisvad J.C."/>
            <person name="Nielsen K.L."/>
        </authorList>
    </citation>
    <scope>NUCLEOTIDE SEQUENCE</scope>
    <source>
        <strain evidence="2">IBT 22155</strain>
    </source>
</reference>
<dbReference type="RefSeq" id="XP_056524637.1">
    <property type="nucleotide sequence ID" value="XM_056662524.1"/>
</dbReference>
<dbReference type="AlphaFoldDB" id="A0A9W9HAK7"/>
<dbReference type="Proteomes" id="UP001149079">
    <property type="component" value="Unassembled WGS sequence"/>
</dbReference>
<evidence type="ECO:0000313" key="2">
    <source>
        <dbReference type="EMBL" id="KAJ5142993.1"/>
    </source>
</evidence>
<accession>A0A9W9HAK7</accession>
<reference evidence="2" key="1">
    <citation type="submission" date="2022-11" db="EMBL/GenBank/DDBJ databases">
        <authorList>
            <person name="Petersen C."/>
        </authorList>
    </citation>
    <scope>NUCLEOTIDE SEQUENCE</scope>
    <source>
        <strain evidence="2">IBT 22155</strain>
    </source>
</reference>
<proteinExistence type="predicted"/>
<feature type="region of interest" description="Disordered" evidence="1">
    <location>
        <begin position="1"/>
        <end position="29"/>
    </location>
</feature>
<name>A0A9W9HAK7_9EURO</name>